<evidence type="ECO:0000256" key="1">
    <source>
        <dbReference type="ARBA" id="ARBA00022723"/>
    </source>
</evidence>
<dbReference type="SMART" id="SM00440">
    <property type="entry name" value="ZnF_C2C2"/>
    <property type="match status" value="1"/>
</dbReference>
<dbReference type="InterPro" id="IPR001222">
    <property type="entry name" value="Znf_TFIIS"/>
</dbReference>
<evidence type="ECO:0000256" key="2">
    <source>
        <dbReference type="ARBA" id="ARBA00022771"/>
    </source>
</evidence>
<dbReference type="GO" id="GO:0005634">
    <property type="term" value="C:nucleus"/>
    <property type="evidence" value="ECO:0007669"/>
    <property type="project" value="TreeGrafter"/>
</dbReference>
<dbReference type="CDD" id="cd13749">
    <property type="entry name" value="Zn-ribbon_TFIIS"/>
    <property type="match status" value="1"/>
</dbReference>
<dbReference type="PROSITE" id="PS51133">
    <property type="entry name" value="ZF_TFIIS_2"/>
    <property type="match status" value="1"/>
</dbReference>
<dbReference type="SUPFAM" id="SSF57783">
    <property type="entry name" value="Zinc beta-ribbon"/>
    <property type="match status" value="1"/>
</dbReference>
<organism evidence="5">
    <name type="scientific">viral metagenome</name>
    <dbReference type="NCBI Taxonomy" id="1070528"/>
    <lineage>
        <taxon>unclassified sequences</taxon>
        <taxon>metagenomes</taxon>
        <taxon>organismal metagenomes</taxon>
    </lineage>
</organism>
<dbReference type="GO" id="GO:0006351">
    <property type="term" value="P:DNA-templated transcription"/>
    <property type="evidence" value="ECO:0007669"/>
    <property type="project" value="InterPro"/>
</dbReference>
<dbReference type="Pfam" id="PF01096">
    <property type="entry name" value="Zn_ribbon_TFIIS"/>
    <property type="match status" value="1"/>
</dbReference>
<keyword evidence="2" id="KW-0863">Zinc-finger</keyword>
<accession>A0A6C0B886</accession>
<reference evidence="5" key="1">
    <citation type="journal article" date="2020" name="Nature">
        <title>Giant virus diversity and host interactions through global metagenomics.</title>
        <authorList>
            <person name="Schulz F."/>
            <person name="Roux S."/>
            <person name="Paez-Espino D."/>
            <person name="Jungbluth S."/>
            <person name="Walsh D.A."/>
            <person name="Denef V.J."/>
            <person name="McMahon K.D."/>
            <person name="Konstantinidis K.T."/>
            <person name="Eloe-Fadrosh E.A."/>
            <person name="Kyrpides N.C."/>
            <person name="Woyke T."/>
        </authorList>
    </citation>
    <scope>NUCLEOTIDE SEQUENCE</scope>
    <source>
        <strain evidence="5">GVMAG-M-3300010158-55</strain>
    </source>
</reference>
<dbReference type="Gene3D" id="2.20.25.10">
    <property type="match status" value="1"/>
</dbReference>
<dbReference type="PANTHER" id="PTHR11477">
    <property type="entry name" value="TRANSCRIPTION FACTOR S-II ZINC FINGER DOMAIN-CONTAINING PROTEIN"/>
    <property type="match status" value="1"/>
</dbReference>
<name>A0A6C0B886_9ZZZZ</name>
<dbReference type="PANTHER" id="PTHR11477:SF0">
    <property type="entry name" value="IP08861P-RELATED"/>
    <property type="match status" value="1"/>
</dbReference>
<dbReference type="EMBL" id="MN739097">
    <property type="protein sequence ID" value="QHS88465.1"/>
    <property type="molecule type" value="Genomic_DNA"/>
</dbReference>
<protein>
    <recommendedName>
        <fullName evidence="4">TFIIS-type domain-containing protein</fullName>
    </recommendedName>
</protein>
<dbReference type="PROSITE" id="PS00466">
    <property type="entry name" value="ZF_TFIIS_1"/>
    <property type="match status" value="1"/>
</dbReference>
<sequence length="167" mass="19741">MRIVENPTLFRETIRTTLNTKFNNDSTTLIIENGIYNYTIQECTTRKIIKKWNNPFFVELYISKFKSLMANIHTEHVQALIKQDPYKIAYLSHQEMNPTIWKSLIEKQKKIAESMLTNKLTANTTSFKCRRCDSKNCSYYQMQIRSADEPMTSFVTCIDCDNNWRVN</sequence>
<keyword evidence="1" id="KW-0479">Metal-binding</keyword>
<feature type="domain" description="TFIIS-type" evidence="4">
    <location>
        <begin position="125"/>
        <end position="165"/>
    </location>
</feature>
<evidence type="ECO:0000256" key="3">
    <source>
        <dbReference type="ARBA" id="ARBA00022833"/>
    </source>
</evidence>
<keyword evidence="3" id="KW-0862">Zinc</keyword>
<dbReference type="AlphaFoldDB" id="A0A6C0B886"/>
<evidence type="ECO:0000259" key="4">
    <source>
        <dbReference type="PROSITE" id="PS51133"/>
    </source>
</evidence>
<dbReference type="GO" id="GO:0003676">
    <property type="term" value="F:nucleic acid binding"/>
    <property type="evidence" value="ECO:0007669"/>
    <property type="project" value="InterPro"/>
</dbReference>
<evidence type="ECO:0000313" key="5">
    <source>
        <dbReference type="EMBL" id="QHS88465.1"/>
    </source>
</evidence>
<dbReference type="GO" id="GO:0008270">
    <property type="term" value="F:zinc ion binding"/>
    <property type="evidence" value="ECO:0007669"/>
    <property type="project" value="UniProtKB-KW"/>
</dbReference>
<proteinExistence type="predicted"/>